<feature type="transmembrane region" description="Helical" evidence="3">
    <location>
        <begin position="65"/>
        <end position="85"/>
    </location>
</feature>
<evidence type="ECO:0000256" key="1">
    <source>
        <dbReference type="ARBA" id="ARBA00008404"/>
    </source>
</evidence>
<keyword evidence="3" id="KW-1133">Transmembrane helix</keyword>
<dbReference type="RefSeq" id="WP_088818922.1">
    <property type="nucleotide sequence ID" value="NZ_FYEZ01000003.1"/>
</dbReference>
<dbReference type="GO" id="GO:0015385">
    <property type="term" value="F:sodium:proton antiporter activity"/>
    <property type="evidence" value="ECO:0007669"/>
    <property type="project" value="TreeGrafter"/>
</dbReference>
<dbReference type="PANTHER" id="PTHR34703">
    <property type="entry name" value="ANTIPORTER SUBUNIT MNHG2-RELATED"/>
    <property type="match status" value="1"/>
</dbReference>
<feature type="compositionally biased region" description="Basic and acidic residues" evidence="2">
    <location>
        <begin position="103"/>
        <end position="114"/>
    </location>
</feature>
<dbReference type="AlphaFoldDB" id="A0A212U536"/>
<dbReference type="InterPro" id="IPR005133">
    <property type="entry name" value="PhaG_MnhG_YufB"/>
</dbReference>
<keyword evidence="3" id="KW-0472">Membrane</keyword>
<dbReference type="NCBIfam" id="NF009314">
    <property type="entry name" value="PRK12674.1-2"/>
    <property type="match status" value="1"/>
</dbReference>
<proteinExistence type="inferred from homology"/>
<keyword evidence="3" id="KW-0812">Transmembrane</keyword>
<dbReference type="Pfam" id="PF03334">
    <property type="entry name" value="PhaG_MnhG_YufB"/>
    <property type="match status" value="1"/>
</dbReference>
<dbReference type="NCBIfam" id="TIGR01300">
    <property type="entry name" value="CPA3_mnhG_phaG"/>
    <property type="match status" value="1"/>
</dbReference>
<evidence type="ECO:0000313" key="4">
    <source>
        <dbReference type="EMBL" id="SNC73368.1"/>
    </source>
</evidence>
<sequence>MTGGQLADLLGLALLLAGAVLCLSAAVGLVRFPDLFTRMHASSKPQVLGVVLVVLGIALRVREPAVWGGLALVALFHMVTVPVAAQMIGRAALRTGHTCGSKEVARDWERRSGLGDEGSDGGPHSA</sequence>
<organism evidence="4 5">
    <name type="scientific">Kytococcus aerolatus</name>
    <dbReference type="NCBI Taxonomy" id="592308"/>
    <lineage>
        <taxon>Bacteria</taxon>
        <taxon>Bacillati</taxon>
        <taxon>Actinomycetota</taxon>
        <taxon>Actinomycetes</taxon>
        <taxon>Micrococcales</taxon>
        <taxon>Kytococcaceae</taxon>
        <taxon>Kytococcus</taxon>
    </lineage>
</organism>
<evidence type="ECO:0000256" key="2">
    <source>
        <dbReference type="SAM" id="MobiDB-lite"/>
    </source>
</evidence>
<keyword evidence="5" id="KW-1185">Reference proteome</keyword>
<dbReference type="OrthoDB" id="3214257at2"/>
<accession>A0A212U536</accession>
<comment type="similarity">
    <text evidence="1">Belongs to the CPA3 antiporters (TC 2.A.63) subunit G family.</text>
</comment>
<feature type="transmembrane region" description="Helical" evidence="3">
    <location>
        <begin position="6"/>
        <end position="30"/>
    </location>
</feature>
<dbReference type="PANTHER" id="PTHR34703:SF1">
    <property type="entry name" value="ANTIPORTER SUBUNIT MNHG2-RELATED"/>
    <property type="match status" value="1"/>
</dbReference>
<reference evidence="4 5" key="1">
    <citation type="submission" date="2017-06" db="EMBL/GenBank/DDBJ databases">
        <authorList>
            <person name="Kim H.J."/>
            <person name="Triplett B.A."/>
        </authorList>
    </citation>
    <scope>NUCLEOTIDE SEQUENCE [LARGE SCALE GENOMIC DNA]</scope>
    <source>
        <strain evidence="4 5">DSM 22179</strain>
    </source>
</reference>
<gene>
    <name evidence="4" type="ORF">SAMN05445756_1930</name>
</gene>
<feature type="region of interest" description="Disordered" evidence="2">
    <location>
        <begin position="100"/>
        <end position="126"/>
    </location>
</feature>
<evidence type="ECO:0000256" key="3">
    <source>
        <dbReference type="SAM" id="Phobius"/>
    </source>
</evidence>
<name>A0A212U536_9MICO</name>
<dbReference type="Proteomes" id="UP000198122">
    <property type="component" value="Unassembled WGS sequence"/>
</dbReference>
<dbReference type="EMBL" id="FYEZ01000003">
    <property type="protein sequence ID" value="SNC73368.1"/>
    <property type="molecule type" value="Genomic_DNA"/>
</dbReference>
<protein>
    <submittedName>
        <fullName evidence="4">Multisubunit sodium/proton antiporter, MrpG subunit</fullName>
    </submittedName>
</protein>
<evidence type="ECO:0000313" key="5">
    <source>
        <dbReference type="Proteomes" id="UP000198122"/>
    </source>
</evidence>